<dbReference type="EMBL" id="QRYQ01000006">
    <property type="protein sequence ID" value="RGU92342.1"/>
    <property type="molecule type" value="Genomic_DNA"/>
</dbReference>
<dbReference type="Proteomes" id="UP000265489">
    <property type="component" value="Unassembled WGS sequence"/>
</dbReference>
<dbReference type="AlphaFoldDB" id="A0A395W7S2"/>
<comment type="caution">
    <text evidence="1">The sequence shown here is derived from an EMBL/GenBank/DDBJ whole genome shotgun (WGS) entry which is preliminary data.</text>
</comment>
<evidence type="ECO:0000313" key="2">
    <source>
        <dbReference type="Proteomes" id="UP000265489"/>
    </source>
</evidence>
<name>A0A395W7S2_9FIRM</name>
<dbReference type="RefSeq" id="WP_118324988.1">
    <property type="nucleotide sequence ID" value="NZ_DAWEIE010000037.1"/>
</dbReference>
<protein>
    <submittedName>
        <fullName evidence="1">Uncharacterized protein</fullName>
    </submittedName>
</protein>
<accession>A0A395W7S2</accession>
<organism evidence="1 2">
    <name type="scientific">Holdemanella biformis</name>
    <dbReference type="NCBI Taxonomy" id="1735"/>
    <lineage>
        <taxon>Bacteria</taxon>
        <taxon>Bacillati</taxon>
        <taxon>Bacillota</taxon>
        <taxon>Erysipelotrichia</taxon>
        <taxon>Erysipelotrichales</taxon>
        <taxon>Erysipelotrichaceae</taxon>
        <taxon>Holdemanella</taxon>
    </lineage>
</organism>
<reference evidence="1 2" key="1">
    <citation type="submission" date="2018-08" db="EMBL/GenBank/DDBJ databases">
        <title>A genome reference for cultivated species of the human gut microbiota.</title>
        <authorList>
            <person name="Zou Y."/>
            <person name="Xue W."/>
            <person name="Luo G."/>
        </authorList>
    </citation>
    <scope>NUCLEOTIDE SEQUENCE [LARGE SCALE GENOMIC DNA]</scope>
    <source>
        <strain evidence="1 2">AF15-20</strain>
    </source>
</reference>
<sequence>MQLIQTKAYSTQKAVHARYVLDTQSQSKSPEENFRAMVDYLFSKGARYFKVTYYLGYDQCDWDPDHLHDLITPETTEEEWRALLPGMMENQPTVGTKLSDHCLANITCRTGVLHCTSYAPYEDALHVCEWL</sequence>
<dbReference type="GeneID" id="66579417"/>
<evidence type="ECO:0000313" key="1">
    <source>
        <dbReference type="EMBL" id="RGU92342.1"/>
    </source>
</evidence>
<gene>
    <name evidence="1" type="ORF">DWW32_05015</name>
</gene>
<proteinExistence type="predicted"/>